<feature type="transmembrane region" description="Helical" evidence="1">
    <location>
        <begin position="21"/>
        <end position="42"/>
    </location>
</feature>
<sequence>MTVDDDRDRWRDTLRTGLRRRIAGFAVAGLLLVIGVGASLLWGDAFPDAGDALPERLAATAALGVGLLLLGWAGYAAVRAYVTHWRAVMEAEIVPATIVETYYVGDGEGGYRWDVRVAGSARSGAVSFNRRVYFGHDDPGPVGSSITVRYHAGLRRISTVDRGVLAVVTSVIGHLLALGGVGLLFYSLWRVAVLIAGLWP</sequence>
<name>A0A8J3JLI1_9ACTN</name>
<dbReference type="AlphaFoldDB" id="A0A8J3JLI1"/>
<comment type="caution">
    <text evidence="2">The sequence shown here is derived from an EMBL/GenBank/DDBJ whole genome shotgun (WGS) entry which is preliminary data.</text>
</comment>
<evidence type="ECO:0008006" key="4">
    <source>
        <dbReference type="Google" id="ProtNLM"/>
    </source>
</evidence>
<keyword evidence="1" id="KW-0812">Transmembrane</keyword>
<keyword evidence="1" id="KW-1133">Transmembrane helix</keyword>
<reference evidence="2 3" key="1">
    <citation type="submission" date="2021-01" db="EMBL/GenBank/DDBJ databases">
        <title>Whole genome shotgun sequence of Catellatospora bangladeshensis NBRC 107357.</title>
        <authorList>
            <person name="Komaki H."/>
            <person name="Tamura T."/>
        </authorList>
    </citation>
    <scope>NUCLEOTIDE SEQUENCE [LARGE SCALE GENOMIC DNA]</scope>
    <source>
        <strain evidence="2 3">NBRC 107357</strain>
    </source>
</reference>
<feature type="transmembrane region" description="Helical" evidence="1">
    <location>
        <begin position="164"/>
        <end position="189"/>
    </location>
</feature>
<gene>
    <name evidence="2" type="ORF">Cba03nite_14830</name>
</gene>
<feature type="transmembrane region" description="Helical" evidence="1">
    <location>
        <begin position="57"/>
        <end position="78"/>
    </location>
</feature>
<organism evidence="2 3">
    <name type="scientific">Catellatospora bangladeshensis</name>
    <dbReference type="NCBI Taxonomy" id="310355"/>
    <lineage>
        <taxon>Bacteria</taxon>
        <taxon>Bacillati</taxon>
        <taxon>Actinomycetota</taxon>
        <taxon>Actinomycetes</taxon>
        <taxon>Micromonosporales</taxon>
        <taxon>Micromonosporaceae</taxon>
        <taxon>Catellatospora</taxon>
    </lineage>
</organism>
<accession>A0A8J3JLI1</accession>
<dbReference type="Proteomes" id="UP000601223">
    <property type="component" value="Unassembled WGS sequence"/>
</dbReference>
<evidence type="ECO:0000313" key="3">
    <source>
        <dbReference type="Proteomes" id="UP000601223"/>
    </source>
</evidence>
<evidence type="ECO:0000313" key="2">
    <source>
        <dbReference type="EMBL" id="GIF80134.1"/>
    </source>
</evidence>
<protein>
    <recommendedName>
        <fullName evidence="4">DUF3592 domain-containing protein</fullName>
    </recommendedName>
</protein>
<dbReference type="RefSeq" id="WP_203743435.1">
    <property type="nucleotide sequence ID" value="NZ_BONF01000009.1"/>
</dbReference>
<proteinExistence type="predicted"/>
<keyword evidence="1" id="KW-0472">Membrane</keyword>
<keyword evidence="3" id="KW-1185">Reference proteome</keyword>
<evidence type="ECO:0000256" key="1">
    <source>
        <dbReference type="SAM" id="Phobius"/>
    </source>
</evidence>
<dbReference type="EMBL" id="BONF01000009">
    <property type="protein sequence ID" value="GIF80134.1"/>
    <property type="molecule type" value="Genomic_DNA"/>
</dbReference>